<protein>
    <submittedName>
        <fullName evidence="1">Uncharacterized protein</fullName>
    </submittedName>
</protein>
<reference evidence="1" key="1">
    <citation type="submission" date="2022-03" db="EMBL/GenBank/DDBJ databases">
        <title>Sea Food Isolates.</title>
        <authorList>
            <person name="Li c."/>
        </authorList>
    </citation>
    <scope>NUCLEOTIDE SEQUENCE</scope>
    <source>
        <strain evidence="1">19NY04SH03</strain>
    </source>
</reference>
<proteinExistence type="predicted"/>
<name>A0AAU6UMZ5_UNCXX</name>
<evidence type="ECO:0000313" key="1">
    <source>
        <dbReference type="EMBL" id="XAG75415.1"/>
    </source>
</evidence>
<sequence length="161" mass="18348">MLIESELAEKFLFEYQLVMTYINNGKIPEGLADFVALRDELYNCISEVKANMSHAVSRELLESLDNAIYGRFIYLKKYKDGYVFLHPNSNQYYQVKGLTSSIEEICPEYSVVDTAILPFSDELICDGLLVPFNASFGSAMKKEIRDGYWLSKKNGTLNKIA</sequence>
<dbReference type="AlphaFoldDB" id="A0AAU6UMZ5"/>
<dbReference type="EMBL" id="CP095347">
    <property type="protein sequence ID" value="XAG75415.1"/>
    <property type="molecule type" value="Genomic_DNA"/>
</dbReference>
<gene>
    <name evidence="1" type="ORF">MRN42_17785</name>
</gene>
<accession>A0AAU6UMZ5</accession>
<organism evidence="1">
    <name type="scientific">bacterium 19NY04SH03</name>
    <dbReference type="NCBI Taxonomy" id="2920647"/>
    <lineage>
        <taxon>Bacteria</taxon>
    </lineage>
</organism>